<dbReference type="InterPro" id="IPR012674">
    <property type="entry name" value="Calycin"/>
</dbReference>
<dbReference type="InterPro" id="IPR053892">
    <property type="entry name" value="MoaF-like"/>
</dbReference>
<name>A0A1N6IH95_9BACT</name>
<evidence type="ECO:0000256" key="1">
    <source>
        <dbReference type="SAM" id="MobiDB-lite"/>
    </source>
</evidence>
<dbReference type="AlphaFoldDB" id="A0A1N6IH95"/>
<proteinExistence type="predicted"/>
<dbReference type="EMBL" id="FSRG01000006">
    <property type="protein sequence ID" value="SIO31410.1"/>
    <property type="molecule type" value="Genomic_DNA"/>
</dbReference>
<evidence type="ECO:0000259" key="2">
    <source>
        <dbReference type="Pfam" id="PF22036"/>
    </source>
</evidence>
<organism evidence="3 4">
    <name type="scientific">Halodesulfovibrio marinisediminis DSM 17456</name>
    <dbReference type="NCBI Taxonomy" id="1121457"/>
    <lineage>
        <taxon>Bacteria</taxon>
        <taxon>Pseudomonadati</taxon>
        <taxon>Thermodesulfobacteriota</taxon>
        <taxon>Desulfovibrionia</taxon>
        <taxon>Desulfovibrionales</taxon>
        <taxon>Desulfovibrionaceae</taxon>
        <taxon>Halodesulfovibrio</taxon>
    </lineage>
</organism>
<evidence type="ECO:0000313" key="4">
    <source>
        <dbReference type="Proteomes" id="UP000184694"/>
    </source>
</evidence>
<gene>
    <name evidence="3" type="ORF">SAMN02745161_2757</name>
</gene>
<dbReference type="Pfam" id="PF22036">
    <property type="entry name" value="MoaF_like"/>
    <property type="match status" value="1"/>
</dbReference>
<feature type="region of interest" description="Disordered" evidence="1">
    <location>
        <begin position="155"/>
        <end position="175"/>
    </location>
</feature>
<dbReference type="Gene3D" id="2.40.128.20">
    <property type="match status" value="1"/>
</dbReference>
<feature type="domain" description="MoaF-like" evidence="2">
    <location>
        <begin position="64"/>
        <end position="148"/>
    </location>
</feature>
<evidence type="ECO:0000313" key="3">
    <source>
        <dbReference type="EMBL" id="SIO31410.1"/>
    </source>
</evidence>
<keyword evidence="4" id="KW-1185">Reference proteome</keyword>
<sequence length="175" mass="19827">MHSSSSGLLKDRYIAGVVMRKIPILLFFIFFVQITACGMAQQVDIQPEDLVGKTLNETWRRGSFVGASYKTSILSSTHMRWYALTGNLKGKSEEVEYECTKVGREILQVSWREKTTGSQAVVTYNFKTMKMFGVIVEEERDFLLQGTFTIEQSKGEVSDGKDLPELFKKEATSDQ</sequence>
<protein>
    <recommendedName>
        <fullName evidence="2">MoaF-like domain-containing protein</fullName>
    </recommendedName>
</protein>
<dbReference type="STRING" id="1121457.SAMN02745161_2757"/>
<dbReference type="Proteomes" id="UP000184694">
    <property type="component" value="Unassembled WGS sequence"/>
</dbReference>
<reference evidence="4" key="1">
    <citation type="submission" date="2016-11" db="EMBL/GenBank/DDBJ databases">
        <authorList>
            <person name="Varghese N."/>
            <person name="Submissions S."/>
        </authorList>
    </citation>
    <scope>NUCLEOTIDE SEQUENCE [LARGE SCALE GENOMIC DNA]</scope>
    <source>
        <strain evidence="4">DSM 17456</strain>
    </source>
</reference>
<accession>A0A1N6IH95</accession>